<dbReference type="GO" id="GO:0016616">
    <property type="term" value="F:oxidoreductase activity, acting on the CH-OH group of donors, NAD or NADP as acceptor"/>
    <property type="evidence" value="ECO:0007669"/>
    <property type="project" value="InterPro"/>
</dbReference>
<proteinExistence type="inferred from homology"/>
<feature type="domain" description="D-isomer specific 2-hydroxyacid dehydrogenase NAD-binding" evidence="6">
    <location>
        <begin position="106"/>
        <end position="274"/>
    </location>
</feature>
<dbReference type="InterPro" id="IPR006140">
    <property type="entry name" value="D-isomer_DH_NAD-bd"/>
</dbReference>
<dbReference type="AlphaFoldDB" id="A0A644XSR7"/>
<dbReference type="PROSITE" id="PS00671">
    <property type="entry name" value="D_2_HYDROXYACID_DH_3"/>
    <property type="match status" value="1"/>
</dbReference>
<dbReference type="InterPro" id="IPR006139">
    <property type="entry name" value="D-isomer_2_OHA_DH_cat_dom"/>
</dbReference>
<comment type="caution">
    <text evidence="7">The sequence shown here is derived from an EMBL/GenBank/DDBJ whole genome shotgun (WGS) entry which is preliminary data.</text>
</comment>
<dbReference type="Gene3D" id="3.40.50.720">
    <property type="entry name" value="NAD(P)-binding Rossmann-like Domain"/>
    <property type="match status" value="2"/>
</dbReference>
<dbReference type="Pfam" id="PF00389">
    <property type="entry name" value="2-Hacid_dh"/>
    <property type="match status" value="1"/>
</dbReference>
<dbReference type="InterPro" id="IPR036291">
    <property type="entry name" value="NAD(P)-bd_dom_sf"/>
</dbReference>
<dbReference type="SUPFAM" id="SSF52283">
    <property type="entry name" value="Formate/glycerate dehydrogenase catalytic domain-like"/>
    <property type="match status" value="1"/>
</dbReference>
<dbReference type="GO" id="GO:0008652">
    <property type="term" value="P:amino acid biosynthetic process"/>
    <property type="evidence" value="ECO:0007669"/>
    <property type="project" value="UniProtKB-KW"/>
</dbReference>
<evidence type="ECO:0000256" key="2">
    <source>
        <dbReference type="ARBA" id="ARBA00022605"/>
    </source>
</evidence>
<evidence type="ECO:0000256" key="1">
    <source>
        <dbReference type="ARBA" id="ARBA00005854"/>
    </source>
</evidence>
<dbReference type="InterPro" id="IPR029752">
    <property type="entry name" value="D-isomer_DH_CS1"/>
</dbReference>
<dbReference type="PROSITE" id="PS00065">
    <property type="entry name" value="D_2_HYDROXYACID_DH_1"/>
    <property type="match status" value="1"/>
</dbReference>
<dbReference type="InterPro" id="IPR050857">
    <property type="entry name" value="D-2-hydroxyacid_DH"/>
</dbReference>
<accession>A0A644XSR7</accession>
<dbReference type="GO" id="GO:0051287">
    <property type="term" value="F:NAD binding"/>
    <property type="evidence" value="ECO:0007669"/>
    <property type="project" value="InterPro"/>
</dbReference>
<evidence type="ECO:0000259" key="6">
    <source>
        <dbReference type="Pfam" id="PF02826"/>
    </source>
</evidence>
<dbReference type="PANTHER" id="PTHR42789">
    <property type="entry name" value="D-ISOMER SPECIFIC 2-HYDROXYACID DEHYDROGENASE FAMILY PROTEIN (AFU_ORTHOLOGUE AFUA_6G10090)"/>
    <property type="match status" value="1"/>
</dbReference>
<keyword evidence="2" id="KW-0028">Amino-acid biosynthesis</keyword>
<dbReference type="InterPro" id="IPR029753">
    <property type="entry name" value="D-isomer_DH_CS"/>
</dbReference>
<keyword evidence="3 7" id="KW-0560">Oxidoreductase</keyword>
<feature type="domain" description="D-isomer specific 2-hydroxyacid dehydrogenase catalytic" evidence="5">
    <location>
        <begin position="32"/>
        <end position="290"/>
    </location>
</feature>
<dbReference type="Pfam" id="PF02826">
    <property type="entry name" value="2-Hacid_dh_C"/>
    <property type="match status" value="1"/>
</dbReference>
<protein>
    <submittedName>
        <fullName evidence="7">Putative 2-hydroxyacid dehydrogenase</fullName>
        <ecNumber evidence="7">1.1.1.-</ecNumber>
    </submittedName>
</protein>
<gene>
    <name evidence="7" type="ORF">SDC9_65537</name>
</gene>
<evidence type="ECO:0000256" key="3">
    <source>
        <dbReference type="ARBA" id="ARBA00023002"/>
    </source>
</evidence>
<dbReference type="PANTHER" id="PTHR42789:SF1">
    <property type="entry name" value="D-ISOMER SPECIFIC 2-HYDROXYACID DEHYDROGENASE FAMILY PROTEIN (AFU_ORTHOLOGUE AFUA_6G10090)"/>
    <property type="match status" value="1"/>
</dbReference>
<name>A0A644XSR7_9ZZZZ</name>
<comment type="similarity">
    <text evidence="1">Belongs to the D-isomer specific 2-hydroxyacid dehydrogenase family.</text>
</comment>
<evidence type="ECO:0000259" key="5">
    <source>
        <dbReference type="Pfam" id="PF00389"/>
    </source>
</evidence>
<reference evidence="7" key="1">
    <citation type="submission" date="2019-08" db="EMBL/GenBank/DDBJ databases">
        <authorList>
            <person name="Kucharzyk K."/>
            <person name="Murdoch R.W."/>
            <person name="Higgins S."/>
            <person name="Loffler F."/>
        </authorList>
    </citation>
    <scope>NUCLEOTIDE SEQUENCE</scope>
</reference>
<keyword evidence="4" id="KW-0520">NAD</keyword>
<dbReference type="EC" id="1.1.1.-" evidence="7"/>
<dbReference type="SUPFAM" id="SSF51735">
    <property type="entry name" value="NAD(P)-binding Rossmann-fold domains"/>
    <property type="match status" value="1"/>
</dbReference>
<evidence type="ECO:0000256" key="4">
    <source>
        <dbReference type="ARBA" id="ARBA00023027"/>
    </source>
</evidence>
<dbReference type="EMBL" id="VSSQ01003114">
    <property type="protein sequence ID" value="MPM19119.1"/>
    <property type="molecule type" value="Genomic_DNA"/>
</dbReference>
<evidence type="ECO:0000313" key="7">
    <source>
        <dbReference type="EMBL" id="MPM19119.1"/>
    </source>
</evidence>
<organism evidence="7">
    <name type="scientific">bioreactor metagenome</name>
    <dbReference type="NCBI Taxonomy" id="1076179"/>
    <lineage>
        <taxon>unclassified sequences</taxon>
        <taxon>metagenomes</taxon>
        <taxon>ecological metagenomes</taxon>
    </lineage>
</organism>
<sequence>MMKIAFSHHFPTEAVPDGFSVIQPPQNPGFFTSDQLQRILGEVDACICMADTPFGKAEFAAAPKLRMLGNLGSGYNNVDVEEATRRGIPVFNTPTAVVNPTAEMTMSLLLGLCRGVVRYDRTLRTDGICPKELLSYADMTLAGKTLGVVGYGRIGQKVAELAKAFGMRILICDSHHSESIALERLLPQVDVLTLHLPYRVENHHLINAHTLSLMKSSAYLLNVARGPIVEEKALVEALKTGRLKGAALDVHEFEPLVSQAIRELPNVVITPHISTNLAEVRSAMLAELLEGMRFFQETHTLPANTVNKRELSY</sequence>